<evidence type="ECO:0008006" key="4">
    <source>
        <dbReference type="Google" id="ProtNLM"/>
    </source>
</evidence>
<keyword evidence="1" id="KW-0812">Transmembrane</keyword>
<proteinExistence type="predicted"/>
<comment type="caution">
    <text evidence="2">The sequence shown here is derived from an EMBL/GenBank/DDBJ whole genome shotgun (WGS) entry which is preliminary data.</text>
</comment>
<feature type="transmembrane region" description="Helical" evidence="1">
    <location>
        <begin position="355"/>
        <end position="378"/>
    </location>
</feature>
<feature type="transmembrane region" description="Helical" evidence="1">
    <location>
        <begin position="199"/>
        <end position="223"/>
    </location>
</feature>
<feature type="transmembrane region" description="Helical" evidence="1">
    <location>
        <begin position="390"/>
        <end position="410"/>
    </location>
</feature>
<dbReference type="RefSeq" id="WP_020511563.1">
    <property type="nucleotide sequence ID" value="NZ_JBIAZU010000002.1"/>
</dbReference>
<evidence type="ECO:0000313" key="3">
    <source>
        <dbReference type="Proteomes" id="UP001602245"/>
    </source>
</evidence>
<keyword evidence="1" id="KW-1133">Transmembrane helix</keyword>
<feature type="transmembrane region" description="Helical" evidence="1">
    <location>
        <begin position="440"/>
        <end position="458"/>
    </location>
</feature>
<gene>
    <name evidence="2" type="ORF">ACFY35_10695</name>
</gene>
<evidence type="ECO:0000256" key="1">
    <source>
        <dbReference type="SAM" id="Phobius"/>
    </source>
</evidence>
<feature type="transmembrane region" description="Helical" evidence="1">
    <location>
        <begin position="36"/>
        <end position="59"/>
    </location>
</feature>
<reference evidence="2 3" key="1">
    <citation type="submission" date="2024-10" db="EMBL/GenBank/DDBJ databases">
        <title>The Natural Products Discovery Center: Release of the First 8490 Sequenced Strains for Exploring Actinobacteria Biosynthetic Diversity.</title>
        <authorList>
            <person name="Kalkreuter E."/>
            <person name="Kautsar S.A."/>
            <person name="Yang D."/>
            <person name="Bader C.D."/>
            <person name="Teijaro C.N."/>
            <person name="Fluegel L."/>
            <person name="Davis C.M."/>
            <person name="Simpson J.R."/>
            <person name="Lauterbach L."/>
            <person name="Steele A.D."/>
            <person name="Gui C."/>
            <person name="Meng S."/>
            <person name="Li G."/>
            <person name="Viehrig K."/>
            <person name="Ye F."/>
            <person name="Su P."/>
            <person name="Kiefer A.F."/>
            <person name="Nichols A."/>
            <person name="Cepeda A.J."/>
            <person name="Yan W."/>
            <person name="Fan B."/>
            <person name="Jiang Y."/>
            <person name="Adhikari A."/>
            <person name="Zheng C.-J."/>
            <person name="Schuster L."/>
            <person name="Cowan T.M."/>
            <person name="Smanski M.J."/>
            <person name="Chevrette M.G."/>
            <person name="De Carvalho L.P.S."/>
            <person name="Shen B."/>
        </authorList>
    </citation>
    <scope>NUCLEOTIDE SEQUENCE [LARGE SCALE GENOMIC DNA]</scope>
    <source>
        <strain evidence="2 3">NPDC000087</strain>
    </source>
</reference>
<name>A0ABW6W9B5_9ACTN</name>
<evidence type="ECO:0000313" key="2">
    <source>
        <dbReference type="EMBL" id="MFF5289901.1"/>
    </source>
</evidence>
<feature type="transmembrane region" description="Helical" evidence="1">
    <location>
        <begin position="105"/>
        <end position="126"/>
    </location>
</feature>
<protein>
    <recommendedName>
        <fullName evidence="4">Integral membrane protein</fullName>
    </recommendedName>
</protein>
<feature type="transmembrane region" description="Helical" evidence="1">
    <location>
        <begin position="313"/>
        <end position="335"/>
    </location>
</feature>
<keyword evidence="1" id="KW-0472">Membrane</keyword>
<keyword evidence="3" id="KW-1185">Reference proteome</keyword>
<accession>A0ABW6W9B5</accession>
<organism evidence="2 3">
    <name type="scientific">Paractinoplanes globisporus</name>
    <dbReference type="NCBI Taxonomy" id="113565"/>
    <lineage>
        <taxon>Bacteria</taxon>
        <taxon>Bacillati</taxon>
        <taxon>Actinomycetota</taxon>
        <taxon>Actinomycetes</taxon>
        <taxon>Micromonosporales</taxon>
        <taxon>Micromonosporaceae</taxon>
        <taxon>Paractinoplanes</taxon>
    </lineage>
</organism>
<dbReference type="EMBL" id="JBIAZU010000002">
    <property type="protein sequence ID" value="MFF5289901.1"/>
    <property type="molecule type" value="Genomic_DNA"/>
</dbReference>
<sequence>MTIPRPQSAARTAGTRRRLAAWIGGRGARDGSRSDLVVALAGAGLFLAAVVGAGVFELAGRPVHAAAAPLFAHWLPHAGPGTPVAVAVAVLVCRYGFGVAARLRWRALLAASYGTALVWTLSLALVDGWQRGVAGRLATPPEYLSEVPGVTSVPAMLRGFTGRILDHQPDSWTTHVAGHPPGALLVFVGLDRLGLSGGAWAGLVCVAIGSLTAVAVPVTVRVLGSESAARAAVPFLALFPGAIWIGVSADGLFAGVTATGVALLACGLVRRRAPAAYAGGVVLGCAAYLSYGLVLMGAIAGAVLLAAPARRTIWWAVAGAVTVVAAFGGAGFDWLTGYHLVTQRYYEGIAAHRPYAYWVWSDLAIVVVAAGPVALAVVRRAMLGISRGGVWLLPLAAVGAMVAADLSGYSKAEVERIWLPFTVWLMAGAALLPEHARRHWLIAQAVVALAVNHLLLTVW</sequence>
<feature type="transmembrane region" description="Helical" evidence="1">
    <location>
        <begin position="235"/>
        <end position="265"/>
    </location>
</feature>
<feature type="transmembrane region" description="Helical" evidence="1">
    <location>
        <begin position="71"/>
        <end position="93"/>
    </location>
</feature>
<feature type="transmembrane region" description="Helical" evidence="1">
    <location>
        <begin position="277"/>
        <end position="306"/>
    </location>
</feature>
<feature type="transmembrane region" description="Helical" evidence="1">
    <location>
        <begin position="416"/>
        <end position="433"/>
    </location>
</feature>
<dbReference type="Proteomes" id="UP001602245">
    <property type="component" value="Unassembled WGS sequence"/>
</dbReference>